<organism evidence="1 2">
    <name type="scientific">Geodia barretti</name>
    <name type="common">Barrett's horny sponge</name>
    <dbReference type="NCBI Taxonomy" id="519541"/>
    <lineage>
        <taxon>Eukaryota</taxon>
        <taxon>Metazoa</taxon>
        <taxon>Porifera</taxon>
        <taxon>Demospongiae</taxon>
        <taxon>Heteroscleromorpha</taxon>
        <taxon>Tetractinellida</taxon>
        <taxon>Astrophorina</taxon>
        <taxon>Geodiidae</taxon>
        <taxon>Geodia</taxon>
    </lineage>
</organism>
<dbReference type="AlphaFoldDB" id="A0AA35TD93"/>
<keyword evidence="2" id="KW-1185">Reference proteome</keyword>
<gene>
    <name evidence="1" type="ORF">GBAR_LOCUS25248</name>
</gene>
<name>A0AA35TD93_GEOBA</name>
<comment type="caution">
    <text evidence="1">The sequence shown here is derived from an EMBL/GenBank/DDBJ whole genome shotgun (WGS) entry which is preliminary data.</text>
</comment>
<sequence>MRIQSIAVDEDIQYSFPSPEEIRNLPLPENTLANISLTSLFLAGEGSTSVTVSSVLFTTLQMFLPPSTGS</sequence>
<evidence type="ECO:0000313" key="2">
    <source>
        <dbReference type="Proteomes" id="UP001174909"/>
    </source>
</evidence>
<dbReference type="EMBL" id="CASHTH010003489">
    <property type="protein sequence ID" value="CAI8045634.1"/>
    <property type="molecule type" value="Genomic_DNA"/>
</dbReference>
<evidence type="ECO:0000313" key="1">
    <source>
        <dbReference type="EMBL" id="CAI8045634.1"/>
    </source>
</evidence>
<protein>
    <submittedName>
        <fullName evidence="1">Uncharacterized protein</fullName>
    </submittedName>
</protein>
<reference evidence="1" key="1">
    <citation type="submission" date="2023-03" db="EMBL/GenBank/DDBJ databases">
        <authorList>
            <person name="Steffen K."/>
            <person name="Cardenas P."/>
        </authorList>
    </citation>
    <scope>NUCLEOTIDE SEQUENCE</scope>
</reference>
<feature type="non-terminal residue" evidence="1">
    <location>
        <position position="1"/>
    </location>
</feature>
<accession>A0AA35TD93</accession>
<dbReference type="Proteomes" id="UP001174909">
    <property type="component" value="Unassembled WGS sequence"/>
</dbReference>
<proteinExistence type="predicted"/>